<feature type="compositionally biased region" description="Low complexity" evidence="1">
    <location>
        <begin position="270"/>
        <end position="281"/>
    </location>
</feature>
<comment type="caution">
    <text evidence="3">The sequence shown here is derived from an EMBL/GenBank/DDBJ whole genome shotgun (WGS) entry which is preliminary data.</text>
</comment>
<evidence type="ECO:0000313" key="4">
    <source>
        <dbReference type="Proteomes" id="UP000221024"/>
    </source>
</evidence>
<protein>
    <submittedName>
        <fullName evidence="3">Cobyrinic acid a,c-diamide synthase</fullName>
    </submittedName>
</protein>
<feature type="domain" description="AAA" evidence="2">
    <location>
        <begin position="1"/>
        <end position="175"/>
    </location>
</feature>
<dbReference type="InterPro" id="IPR027417">
    <property type="entry name" value="P-loop_NTPase"/>
</dbReference>
<dbReference type="Pfam" id="PF13614">
    <property type="entry name" value="AAA_31"/>
    <property type="match status" value="1"/>
</dbReference>
<accession>A0A2H3NXV0</accession>
<dbReference type="Proteomes" id="UP000221024">
    <property type="component" value="Unassembled WGS sequence"/>
</dbReference>
<dbReference type="PANTHER" id="PTHR13696">
    <property type="entry name" value="P-LOOP CONTAINING NUCLEOSIDE TRIPHOSPHATE HYDROLASE"/>
    <property type="match status" value="1"/>
</dbReference>
<dbReference type="InterPro" id="IPR025669">
    <property type="entry name" value="AAA_dom"/>
</dbReference>
<dbReference type="SUPFAM" id="SSF52540">
    <property type="entry name" value="P-loop containing nucleoside triphosphate hydrolases"/>
    <property type="match status" value="1"/>
</dbReference>
<dbReference type="EMBL" id="PDEP01000006">
    <property type="protein sequence ID" value="PEN07073.1"/>
    <property type="molecule type" value="Genomic_DNA"/>
</dbReference>
<dbReference type="RefSeq" id="WP_098062101.1">
    <property type="nucleotide sequence ID" value="NZ_PDEP01000006.1"/>
</dbReference>
<evidence type="ECO:0000259" key="2">
    <source>
        <dbReference type="Pfam" id="PF13614"/>
    </source>
</evidence>
<feature type="region of interest" description="Disordered" evidence="1">
    <location>
        <begin position="219"/>
        <end position="281"/>
    </location>
</feature>
<dbReference type="InterPro" id="IPR050678">
    <property type="entry name" value="DNA_Partitioning_ATPase"/>
</dbReference>
<sequence length="281" mass="31165">MRVFTICNHKGGTGKTTTVIHIAAAMGLSGHRTLVIDLDPQGFLTRTMGVNPDTCSDTALSLFDPDASLWDCDTVEMNGFDLLPSSNRLTREMRDLNKPTDVLWIREAIERKADEAAYDTVLFDTAAAVTVYSLNALVASQYAVIPVLPEYQSVVGAEQTYQTVAMVRKRLNPELHPSMFLFTQVDERKRLHSAYRSYMRKKYTHRVLDTIIRTSTSLTEASEDGETVFDTDPQSKGARNYANATDDLLRRVEAYEEGNATTPSNGQLVSSTSPPETPSLS</sequence>
<evidence type="ECO:0000256" key="1">
    <source>
        <dbReference type="SAM" id="MobiDB-lite"/>
    </source>
</evidence>
<proteinExistence type="predicted"/>
<feature type="compositionally biased region" description="Polar residues" evidence="1">
    <location>
        <begin position="259"/>
        <end position="269"/>
    </location>
</feature>
<dbReference type="CDD" id="cd02042">
    <property type="entry name" value="ParAB_family"/>
    <property type="match status" value="1"/>
</dbReference>
<dbReference type="AlphaFoldDB" id="A0A2H3NXV0"/>
<dbReference type="OrthoDB" id="9815116at2"/>
<dbReference type="Gene3D" id="3.40.50.300">
    <property type="entry name" value="P-loop containing nucleotide triphosphate hydrolases"/>
    <property type="match status" value="1"/>
</dbReference>
<gene>
    <name evidence="3" type="ORF">CRI93_08005</name>
</gene>
<evidence type="ECO:0000313" key="3">
    <source>
        <dbReference type="EMBL" id="PEN07073.1"/>
    </source>
</evidence>
<keyword evidence="4" id="KW-1185">Reference proteome</keyword>
<name>A0A2H3NXV0_9BACT</name>
<organism evidence="3 4">
    <name type="scientific">Longimonas halophila</name>
    <dbReference type="NCBI Taxonomy" id="1469170"/>
    <lineage>
        <taxon>Bacteria</taxon>
        <taxon>Pseudomonadati</taxon>
        <taxon>Rhodothermota</taxon>
        <taxon>Rhodothermia</taxon>
        <taxon>Rhodothermales</taxon>
        <taxon>Salisaetaceae</taxon>
        <taxon>Longimonas</taxon>
    </lineage>
</organism>
<reference evidence="3 4" key="1">
    <citation type="submission" date="2017-10" db="EMBL/GenBank/DDBJ databases">
        <title>Draft genome of Longimonas halophila.</title>
        <authorList>
            <person name="Goh K.M."/>
            <person name="Shamsir M.S."/>
            <person name="Lim S.W."/>
        </authorList>
    </citation>
    <scope>NUCLEOTIDE SEQUENCE [LARGE SCALE GENOMIC DNA]</scope>
    <source>
        <strain evidence="3 4">KCTC 42399</strain>
    </source>
</reference>
<dbReference type="PANTHER" id="PTHR13696:SF96">
    <property type="entry name" value="COBQ_COBB_MIND_PARA NUCLEOTIDE BINDING DOMAIN-CONTAINING PROTEIN"/>
    <property type="match status" value="1"/>
</dbReference>